<evidence type="ECO:0008006" key="4">
    <source>
        <dbReference type="Google" id="ProtNLM"/>
    </source>
</evidence>
<comment type="caution">
    <text evidence="2">The sequence shown here is derived from an EMBL/GenBank/DDBJ whole genome shotgun (WGS) entry which is preliminary data.</text>
</comment>
<evidence type="ECO:0000313" key="3">
    <source>
        <dbReference type="Proteomes" id="UP000018208"/>
    </source>
</evidence>
<protein>
    <recommendedName>
        <fullName evidence="4">Transmembrane protein</fullName>
    </recommendedName>
</protein>
<evidence type="ECO:0000313" key="2">
    <source>
        <dbReference type="EMBL" id="KAH0573098.1"/>
    </source>
</evidence>
<organism evidence="2 3">
    <name type="scientific">Spironucleus salmonicida</name>
    <dbReference type="NCBI Taxonomy" id="348837"/>
    <lineage>
        <taxon>Eukaryota</taxon>
        <taxon>Metamonada</taxon>
        <taxon>Diplomonadida</taxon>
        <taxon>Hexamitidae</taxon>
        <taxon>Hexamitinae</taxon>
        <taxon>Spironucleus</taxon>
    </lineage>
</organism>
<dbReference type="RefSeq" id="XP_067763871.1">
    <property type="nucleotide sequence ID" value="XM_067909050.1"/>
</dbReference>
<evidence type="ECO:0000256" key="1">
    <source>
        <dbReference type="SAM" id="Phobius"/>
    </source>
</evidence>
<dbReference type="Proteomes" id="UP000018208">
    <property type="component" value="Unassembled WGS sequence"/>
</dbReference>
<dbReference type="GeneID" id="94299239"/>
<dbReference type="AlphaFoldDB" id="A0A9P8LRU1"/>
<keyword evidence="1" id="KW-1133">Transmembrane helix</keyword>
<gene>
    <name evidence="2" type="ORF">SS50377_25216</name>
</gene>
<accession>A0A9P8LRU1</accession>
<proteinExistence type="predicted"/>
<name>A0A9P8LRU1_9EUKA</name>
<dbReference type="KEGG" id="ssao:94299239"/>
<sequence length="181" mass="20063">MLVLICDLPRIYEISNSSIVSDPEGANTPEISISFPFKNTQLTYQIPIQNQIFTPKINNLKLFTLPLKFKNSSLNYDVTQGVPALSNSTVLVSSNSLNFTREISCVQHVAGFCQRTYGNLRRQIRFQDHFSGSCAGCAVTNFEIQGGAFTESFAFKGVVVGVFAIFNVSLAGWIFFGKKKK</sequence>
<dbReference type="EMBL" id="AUWU02000005">
    <property type="protein sequence ID" value="KAH0573098.1"/>
    <property type="molecule type" value="Genomic_DNA"/>
</dbReference>
<feature type="transmembrane region" description="Helical" evidence="1">
    <location>
        <begin position="153"/>
        <end position="176"/>
    </location>
</feature>
<keyword evidence="3" id="KW-1185">Reference proteome</keyword>
<reference evidence="2 3" key="1">
    <citation type="journal article" date="2014" name="PLoS Genet.">
        <title>The Genome of Spironucleus salmonicida Highlights a Fish Pathogen Adapted to Fluctuating Environments.</title>
        <authorList>
            <person name="Xu F."/>
            <person name="Jerlstrom-Hultqvist J."/>
            <person name="Einarsson E."/>
            <person name="Astvaldsson A."/>
            <person name="Svard S.G."/>
            <person name="Andersson J.O."/>
        </authorList>
    </citation>
    <scope>NUCLEOTIDE SEQUENCE [LARGE SCALE GENOMIC DNA]</scope>
    <source>
        <strain evidence="2 3">ATCC 50377</strain>
    </source>
</reference>
<keyword evidence="1" id="KW-0812">Transmembrane</keyword>
<keyword evidence="1" id="KW-0472">Membrane</keyword>